<reference evidence="7 8" key="1">
    <citation type="submission" date="2020-08" db="EMBL/GenBank/DDBJ databases">
        <title>Sequencing the genomes of 1000 actinobacteria strains.</title>
        <authorList>
            <person name="Klenk H.-P."/>
        </authorList>
    </citation>
    <scope>NUCLEOTIDE SEQUENCE [LARGE SCALE GENOMIC DNA]</scope>
    <source>
        <strain evidence="7 8">DSM 45790</strain>
    </source>
</reference>
<dbReference type="GO" id="GO:0005524">
    <property type="term" value="F:ATP binding"/>
    <property type="evidence" value="ECO:0007669"/>
    <property type="project" value="UniProtKB-KW"/>
</dbReference>
<comment type="subcellular location">
    <subcellularLocation>
        <location evidence="1">Cell membrane</location>
        <topology evidence="1">Peripheral membrane protein</topology>
    </subcellularLocation>
</comment>
<evidence type="ECO:0000259" key="6">
    <source>
        <dbReference type="PROSITE" id="PS50893"/>
    </source>
</evidence>
<dbReference type="InterPro" id="IPR050763">
    <property type="entry name" value="ABC_transporter_ATP-binding"/>
</dbReference>
<evidence type="ECO:0000313" key="7">
    <source>
        <dbReference type="EMBL" id="MBB5627922.1"/>
    </source>
</evidence>
<dbReference type="Proteomes" id="UP000588112">
    <property type="component" value="Unassembled WGS sequence"/>
</dbReference>
<dbReference type="GO" id="GO:0005886">
    <property type="term" value="C:plasma membrane"/>
    <property type="evidence" value="ECO:0007669"/>
    <property type="project" value="UniProtKB-SubCell"/>
</dbReference>
<accession>A0A7W9DQU4</accession>
<proteinExistence type="predicted"/>
<dbReference type="AlphaFoldDB" id="A0A7W9DQU4"/>
<evidence type="ECO:0000256" key="5">
    <source>
        <dbReference type="ARBA" id="ARBA00023251"/>
    </source>
</evidence>
<dbReference type="SMART" id="SM00382">
    <property type="entry name" value="AAA"/>
    <property type="match status" value="1"/>
</dbReference>
<keyword evidence="5" id="KW-0046">Antibiotic resistance</keyword>
<dbReference type="Pfam" id="PF00005">
    <property type="entry name" value="ABC_tran"/>
    <property type="match status" value="1"/>
</dbReference>
<keyword evidence="2" id="KW-0813">Transport</keyword>
<keyword evidence="4 7" id="KW-0067">ATP-binding</keyword>
<dbReference type="PROSITE" id="PS50893">
    <property type="entry name" value="ABC_TRANSPORTER_2"/>
    <property type="match status" value="1"/>
</dbReference>
<dbReference type="CDD" id="cd03263">
    <property type="entry name" value="ABC_subfamily_A"/>
    <property type="match status" value="1"/>
</dbReference>
<comment type="caution">
    <text evidence="7">The sequence shown here is derived from an EMBL/GenBank/DDBJ whole genome shotgun (WGS) entry which is preliminary data.</text>
</comment>
<dbReference type="InterPro" id="IPR003439">
    <property type="entry name" value="ABC_transporter-like_ATP-bd"/>
</dbReference>
<dbReference type="InterPro" id="IPR027417">
    <property type="entry name" value="P-loop_NTPase"/>
</dbReference>
<dbReference type="GO" id="GO:0016887">
    <property type="term" value="F:ATP hydrolysis activity"/>
    <property type="evidence" value="ECO:0007669"/>
    <property type="project" value="InterPro"/>
</dbReference>
<evidence type="ECO:0000256" key="2">
    <source>
        <dbReference type="ARBA" id="ARBA00022448"/>
    </source>
</evidence>
<dbReference type="InterPro" id="IPR017871">
    <property type="entry name" value="ABC_transporter-like_CS"/>
</dbReference>
<dbReference type="RefSeq" id="WP_204070228.1">
    <property type="nucleotide sequence ID" value="NZ_BOOS01000015.1"/>
</dbReference>
<keyword evidence="3" id="KW-0547">Nucleotide-binding</keyword>
<protein>
    <submittedName>
        <fullName evidence="7">ABC-2 type transport system ATP-binding protein</fullName>
    </submittedName>
</protein>
<dbReference type="PANTHER" id="PTHR42711">
    <property type="entry name" value="ABC TRANSPORTER ATP-BINDING PROTEIN"/>
    <property type="match status" value="1"/>
</dbReference>
<sequence>MLFEQVVKRYERDGATFNAVDHIDLSVHAGEIFGLLGPNGAGKTTGIEMIAGLRVPTSGVVRVLGLDPVAHRDELRQVLAVQPQHAALFDQQTVTELLRLWASFYPKADRPEQVIARLGLTESANVRAAELSGGQRQRLLVATALISRPRLLVLDEPSTGLDPSARQELWGAVRSHRAGGGTVLLSTHLMEEAAGLCDRVAILHKGRVVACGTPGDLVREHAPERQLIFDVDPDADLTPLRAHAGVTHLVEDRVNGRLRVTLSTTDADALLGVVSGPLGGRRIQVKDAGLEGVFLRLTGSAFAPADEALQEA</sequence>
<evidence type="ECO:0000256" key="1">
    <source>
        <dbReference type="ARBA" id="ARBA00004202"/>
    </source>
</evidence>
<dbReference type="PANTHER" id="PTHR42711:SF16">
    <property type="entry name" value="ABC TRANSPORTER ATP-BINDING PROTEIN"/>
    <property type="match status" value="1"/>
</dbReference>
<feature type="domain" description="ABC transporter" evidence="6">
    <location>
        <begin position="1"/>
        <end position="230"/>
    </location>
</feature>
<dbReference type="EMBL" id="JACHBR010000001">
    <property type="protein sequence ID" value="MBB5627922.1"/>
    <property type="molecule type" value="Genomic_DNA"/>
</dbReference>
<dbReference type="GO" id="GO:0046677">
    <property type="term" value="P:response to antibiotic"/>
    <property type="evidence" value="ECO:0007669"/>
    <property type="project" value="UniProtKB-KW"/>
</dbReference>
<name>A0A7W9DQU4_9ACTN</name>
<dbReference type="Gene3D" id="3.40.50.300">
    <property type="entry name" value="P-loop containing nucleotide triphosphate hydrolases"/>
    <property type="match status" value="1"/>
</dbReference>
<organism evidence="7 8">
    <name type="scientific">Sphaerisporangium krabiense</name>
    <dbReference type="NCBI Taxonomy" id="763782"/>
    <lineage>
        <taxon>Bacteria</taxon>
        <taxon>Bacillati</taxon>
        <taxon>Actinomycetota</taxon>
        <taxon>Actinomycetes</taxon>
        <taxon>Streptosporangiales</taxon>
        <taxon>Streptosporangiaceae</taxon>
        <taxon>Sphaerisporangium</taxon>
    </lineage>
</organism>
<dbReference type="InterPro" id="IPR003593">
    <property type="entry name" value="AAA+_ATPase"/>
</dbReference>
<keyword evidence="8" id="KW-1185">Reference proteome</keyword>
<evidence type="ECO:0000256" key="4">
    <source>
        <dbReference type="ARBA" id="ARBA00022840"/>
    </source>
</evidence>
<evidence type="ECO:0000313" key="8">
    <source>
        <dbReference type="Proteomes" id="UP000588112"/>
    </source>
</evidence>
<gene>
    <name evidence="7" type="ORF">BJ981_003621</name>
</gene>
<evidence type="ECO:0000256" key="3">
    <source>
        <dbReference type="ARBA" id="ARBA00022741"/>
    </source>
</evidence>
<dbReference type="SUPFAM" id="SSF52540">
    <property type="entry name" value="P-loop containing nucleoside triphosphate hydrolases"/>
    <property type="match status" value="1"/>
</dbReference>
<dbReference type="PROSITE" id="PS00211">
    <property type="entry name" value="ABC_TRANSPORTER_1"/>
    <property type="match status" value="1"/>
</dbReference>